<name>A0AAD7NCT7_9AGAR</name>
<gene>
    <name evidence="1" type="ORF">DFH07DRAFT_941056</name>
</gene>
<dbReference type="AlphaFoldDB" id="A0AAD7NCT7"/>
<accession>A0AAD7NCT7</accession>
<sequence>MMTQELCPELWTNIRVFHCRPGQLEMVDEYLRRSNALLLDISVHLPFNFFGDRQLATFLPVVLRICNFPAIKHNVGRNAARLLESLELRITGRELQDSQALYLESLPALKSLVVDGIPDVLDITSTEYSHLLDELARHTPPPTELTPHLRHLTLRIPLPNLTRVSGPFISWYISSLTSLSLGDFHGGDGFRLLWGLLATPLLEELSLDSIRDGCWGIFANALSEAQLTFPALRILRLSSITNCTLHPYLRTAFPTLEQLHIRHSDSSVFVQALSSHSAPTNTSVLWSKLAIDNADYRALRSVVDTRIVAGCPLRVLEVDLPPSIDASALQWLQEHVMEFKRSPRKLAPSYCRTVSPFDCFEIHILFFAIFHSFTETPDYSGARFELPTLPAFARHTKRN</sequence>
<dbReference type="SUPFAM" id="SSF52047">
    <property type="entry name" value="RNI-like"/>
    <property type="match status" value="1"/>
</dbReference>
<reference evidence="1" key="1">
    <citation type="submission" date="2023-03" db="EMBL/GenBank/DDBJ databases">
        <title>Massive genome expansion in bonnet fungi (Mycena s.s.) driven by repeated elements and novel gene families across ecological guilds.</title>
        <authorList>
            <consortium name="Lawrence Berkeley National Laboratory"/>
            <person name="Harder C.B."/>
            <person name="Miyauchi S."/>
            <person name="Viragh M."/>
            <person name="Kuo A."/>
            <person name="Thoen E."/>
            <person name="Andreopoulos B."/>
            <person name="Lu D."/>
            <person name="Skrede I."/>
            <person name="Drula E."/>
            <person name="Henrissat B."/>
            <person name="Morin E."/>
            <person name="Kohler A."/>
            <person name="Barry K."/>
            <person name="LaButti K."/>
            <person name="Morin E."/>
            <person name="Salamov A."/>
            <person name="Lipzen A."/>
            <person name="Mereny Z."/>
            <person name="Hegedus B."/>
            <person name="Baldrian P."/>
            <person name="Stursova M."/>
            <person name="Weitz H."/>
            <person name="Taylor A."/>
            <person name="Grigoriev I.V."/>
            <person name="Nagy L.G."/>
            <person name="Martin F."/>
            <person name="Kauserud H."/>
        </authorList>
    </citation>
    <scope>NUCLEOTIDE SEQUENCE</scope>
    <source>
        <strain evidence="1">CBHHK188m</strain>
    </source>
</reference>
<keyword evidence="2" id="KW-1185">Reference proteome</keyword>
<protein>
    <submittedName>
        <fullName evidence="1">Uncharacterized protein</fullName>
    </submittedName>
</protein>
<dbReference type="InterPro" id="IPR032675">
    <property type="entry name" value="LRR_dom_sf"/>
</dbReference>
<comment type="caution">
    <text evidence="1">The sequence shown here is derived from an EMBL/GenBank/DDBJ whole genome shotgun (WGS) entry which is preliminary data.</text>
</comment>
<organism evidence="1 2">
    <name type="scientific">Mycena maculata</name>
    <dbReference type="NCBI Taxonomy" id="230809"/>
    <lineage>
        <taxon>Eukaryota</taxon>
        <taxon>Fungi</taxon>
        <taxon>Dikarya</taxon>
        <taxon>Basidiomycota</taxon>
        <taxon>Agaricomycotina</taxon>
        <taxon>Agaricomycetes</taxon>
        <taxon>Agaricomycetidae</taxon>
        <taxon>Agaricales</taxon>
        <taxon>Marasmiineae</taxon>
        <taxon>Mycenaceae</taxon>
        <taxon>Mycena</taxon>
    </lineage>
</organism>
<evidence type="ECO:0000313" key="1">
    <source>
        <dbReference type="EMBL" id="KAJ7754366.1"/>
    </source>
</evidence>
<dbReference type="Gene3D" id="3.80.10.10">
    <property type="entry name" value="Ribonuclease Inhibitor"/>
    <property type="match status" value="1"/>
</dbReference>
<proteinExistence type="predicted"/>
<dbReference type="Proteomes" id="UP001215280">
    <property type="component" value="Unassembled WGS sequence"/>
</dbReference>
<dbReference type="EMBL" id="JARJLG010000067">
    <property type="protein sequence ID" value="KAJ7754366.1"/>
    <property type="molecule type" value="Genomic_DNA"/>
</dbReference>
<evidence type="ECO:0000313" key="2">
    <source>
        <dbReference type="Proteomes" id="UP001215280"/>
    </source>
</evidence>